<dbReference type="PANTHER" id="PTHR35446">
    <property type="entry name" value="SI:CH211-175M2.5"/>
    <property type="match status" value="1"/>
</dbReference>
<feature type="domain" description="Carboxymuconolactone decarboxylase-like" evidence="1">
    <location>
        <begin position="47"/>
        <end position="128"/>
    </location>
</feature>
<dbReference type="PANTHER" id="PTHR35446:SF2">
    <property type="entry name" value="CARBOXYMUCONOLACTONE DECARBOXYLASE-LIKE DOMAIN-CONTAINING PROTEIN"/>
    <property type="match status" value="1"/>
</dbReference>
<dbReference type="InterPro" id="IPR029032">
    <property type="entry name" value="AhpD-like"/>
</dbReference>
<evidence type="ECO:0000259" key="1">
    <source>
        <dbReference type="Pfam" id="PF02627"/>
    </source>
</evidence>
<dbReference type="Gene3D" id="1.20.1290.10">
    <property type="entry name" value="AhpD-like"/>
    <property type="match status" value="1"/>
</dbReference>
<keyword evidence="2" id="KW-0560">Oxidoreductase</keyword>
<dbReference type="InterPro" id="IPR003779">
    <property type="entry name" value="CMD-like"/>
</dbReference>
<dbReference type="InterPro" id="IPR004675">
    <property type="entry name" value="AhpD_core"/>
</dbReference>
<accession>A0A3B0QMS3</accession>
<keyword evidence="2" id="KW-0575">Peroxidase</keyword>
<reference evidence="2" key="1">
    <citation type="submission" date="2018-06" db="EMBL/GenBank/DDBJ databases">
        <authorList>
            <person name="Zhirakovskaya E."/>
        </authorList>
    </citation>
    <scope>NUCLEOTIDE SEQUENCE</scope>
</reference>
<protein>
    <submittedName>
        <fullName evidence="2">4-carboxymuconolactone decarboxylase domain/alkylhydroperoxidase AhpD family core domain protein</fullName>
    </submittedName>
</protein>
<dbReference type="NCBIfam" id="TIGR00778">
    <property type="entry name" value="ahpD_dom"/>
    <property type="match status" value="1"/>
</dbReference>
<dbReference type="GO" id="GO:0051920">
    <property type="term" value="F:peroxiredoxin activity"/>
    <property type="evidence" value="ECO:0007669"/>
    <property type="project" value="InterPro"/>
</dbReference>
<name>A0A3B0QMS3_9ZZZZ</name>
<dbReference type="Pfam" id="PF02627">
    <property type="entry name" value="CMD"/>
    <property type="match status" value="1"/>
</dbReference>
<dbReference type="AlphaFoldDB" id="A0A3B0QMS3"/>
<gene>
    <name evidence="2" type="ORF">MNBD_DELTA01-679</name>
</gene>
<organism evidence="2">
    <name type="scientific">hydrothermal vent metagenome</name>
    <dbReference type="NCBI Taxonomy" id="652676"/>
    <lineage>
        <taxon>unclassified sequences</taxon>
        <taxon>metagenomes</taxon>
        <taxon>ecological metagenomes</taxon>
    </lineage>
</organism>
<dbReference type="EMBL" id="UOEA01000034">
    <property type="protein sequence ID" value="VAV83024.1"/>
    <property type="molecule type" value="Genomic_DNA"/>
</dbReference>
<evidence type="ECO:0000313" key="2">
    <source>
        <dbReference type="EMBL" id="VAV83024.1"/>
    </source>
</evidence>
<proteinExistence type="predicted"/>
<sequence length="134" mass="15120">MTKKGESNMTKLISDEEATGKVKEIFEDIKKNFGMVPNFFRAQAVDPEWLSLNWEREKAIMLKESALERKTKELIAMTVSLVKNCNYCALAHEAMAKQCGASEEEILEAKKVIELFSSFNAIADSLRIPCDITP</sequence>
<dbReference type="SUPFAM" id="SSF69118">
    <property type="entry name" value="AhpD-like"/>
    <property type="match status" value="1"/>
</dbReference>